<dbReference type="InParanoid" id="A0A1J7IHK6"/>
<dbReference type="Proteomes" id="UP000182658">
    <property type="component" value="Unassembled WGS sequence"/>
</dbReference>
<dbReference type="PANTHER" id="PTHR24148">
    <property type="entry name" value="ANKYRIN REPEAT DOMAIN-CONTAINING PROTEIN 39 HOMOLOG-RELATED"/>
    <property type="match status" value="1"/>
</dbReference>
<evidence type="ECO:0000259" key="1">
    <source>
        <dbReference type="Pfam" id="PF06985"/>
    </source>
</evidence>
<dbReference type="Pfam" id="PF06985">
    <property type="entry name" value="HET"/>
    <property type="match status" value="1"/>
</dbReference>
<dbReference type="InterPro" id="IPR052895">
    <property type="entry name" value="HetReg/Transcr_Mod"/>
</dbReference>
<dbReference type="STRING" id="1408157.A0A1J7IHK6"/>
<evidence type="ECO:0000313" key="3">
    <source>
        <dbReference type="Proteomes" id="UP000182658"/>
    </source>
</evidence>
<dbReference type="InterPro" id="IPR010730">
    <property type="entry name" value="HET"/>
</dbReference>
<dbReference type="PANTHER" id="PTHR24148:SF64">
    <property type="entry name" value="HETEROKARYON INCOMPATIBILITY DOMAIN-CONTAINING PROTEIN"/>
    <property type="match status" value="1"/>
</dbReference>
<feature type="domain" description="Heterokaryon incompatibility" evidence="1">
    <location>
        <begin position="47"/>
        <end position="203"/>
    </location>
</feature>
<organism evidence="2 3">
    <name type="scientific">Coniochaeta ligniaria NRRL 30616</name>
    <dbReference type="NCBI Taxonomy" id="1408157"/>
    <lineage>
        <taxon>Eukaryota</taxon>
        <taxon>Fungi</taxon>
        <taxon>Dikarya</taxon>
        <taxon>Ascomycota</taxon>
        <taxon>Pezizomycotina</taxon>
        <taxon>Sordariomycetes</taxon>
        <taxon>Sordariomycetidae</taxon>
        <taxon>Coniochaetales</taxon>
        <taxon>Coniochaetaceae</taxon>
        <taxon>Coniochaeta</taxon>
    </lineage>
</organism>
<name>A0A1J7IHK6_9PEZI</name>
<gene>
    <name evidence="2" type="ORF">CONLIGDRAFT_492244</name>
</gene>
<dbReference type="AlphaFoldDB" id="A0A1J7IHK6"/>
<keyword evidence="3" id="KW-1185">Reference proteome</keyword>
<evidence type="ECO:0000313" key="2">
    <source>
        <dbReference type="EMBL" id="OIW26877.1"/>
    </source>
</evidence>
<dbReference type="Pfam" id="PF26639">
    <property type="entry name" value="Het-6_barrel"/>
    <property type="match status" value="1"/>
</dbReference>
<dbReference type="OrthoDB" id="3477286at2759"/>
<dbReference type="EMBL" id="KV875100">
    <property type="protein sequence ID" value="OIW26877.1"/>
    <property type="molecule type" value="Genomic_DNA"/>
</dbReference>
<sequence length="623" mass="69337">MGATMLQYDTLNSQKKEIRLLSLLPGKTDHPIECTLQTVSLDDPPEFEALSYVWGDVAVKRPVAVNGVSHPVTVNLETGLRRLRDRRKTRLLWVDAICINQDDVAEKNVQVPQMARLYSAARAVVVWLGPSTPNIELAVSWAQTYVHKEYTAAASAHWLKLDAKALVSDRARLEKHLETLRALEGYFDLLALPYWNRMWTFQEYRLPGDEPACHCGGISFRATTMLGAAEEEIHAAGFGVLKTLSAPPYLDGSREWDTLSKSEQDFAERLNATAKTLQAKSTAARKNVIVSPKRAREPWGNKESPLMYLMITTAERRCFDARDKVFALYGMVPAAQEAYAPDYLKPVEAVMLETAAFLVNHERGPIMWSSFGLRDDRLSDAAYPSWVPDFAQADVNSPNMHRDMHGRVAPSLREWEEPPAARVSEDLRTLRLWARSMGTCRVAFRFGATAESVLGQIEGLLRTPVGDLPDGSLGKQIRRPEDLTLRLAYACVIHHVRKSHFTPKEVAETFEAIFENKRSKRGGCWDMIHDAVGDLAGKTLLVTDGGCFGIGVAGIRDGDIVAIPPQVRLPLVLTKETSAPAGGPESYKMVGTAWVDGIMEGVFVDSDLVAETEQRELQEFLIH</sequence>
<reference evidence="2 3" key="1">
    <citation type="submission" date="2016-10" db="EMBL/GenBank/DDBJ databases">
        <title>Draft genome sequence of Coniochaeta ligniaria NRRL30616, a lignocellulolytic fungus for bioabatement of inhibitors in plant biomass hydrolysates.</title>
        <authorList>
            <consortium name="DOE Joint Genome Institute"/>
            <person name="Jimenez D.J."/>
            <person name="Hector R.E."/>
            <person name="Riley R."/>
            <person name="Sun H."/>
            <person name="Grigoriev I.V."/>
            <person name="Van Elsas J.D."/>
            <person name="Nichols N.N."/>
        </authorList>
    </citation>
    <scope>NUCLEOTIDE SEQUENCE [LARGE SCALE GENOMIC DNA]</scope>
    <source>
        <strain evidence="2 3">NRRL 30616</strain>
    </source>
</reference>
<proteinExistence type="predicted"/>
<accession>A0A1J7IHK6</accession>
<protein>
    <submittedName>
        <fullName evidence="2">HET-domain-containing protein</fullName>
    </submittedName>
</protein>